<gene>
    <name evidence="11" type="primary">2</name>
    <name evidence="11" type="ORF">AWC38_SpisGene8897</name>
</gene>
<dbReference type="PANTHER" id="PTHR16146:SF46">
    <property type="entry name" value="INTELECTIN-1A-RELATED"/>
    <property type="match status" value="1"/>
</dbReference>
<dbReference type="Pfam" id="PF00024">
    <property type="entry name" value="PAN_1"/>
    <property type="match status" value="1"/>
</dbReference>
<proteinExistence type="predicted"/>
<evidence type="ECO:0000256" key="1">
    <source>
        <dbReference type="ARBA" id="ARBA00004613"/>
    </source>
</evidence>
<reference evidence="12" key="1">
    <citation type="journal article" date="2017" name="bioRxiv">
        <title>Comparative analysis of the genomes of Stylophora pistillata and Acropora digitifera provides evidence for extensive differences between species of corals.</title>
        <authorList>
            <person name="Voolstra C.R."/>
            <person name="Li Y."/>
            <person name="Liew Y.J."/>
            <person name="Baumgarten S."/>
            <person name="Zoccola D."/>
            <person name="Flot J.-F."/>
            <person name="Tambutte S."/>
            <person name="Allemand D."/>
            <person name="Aranda M."/>
        </authorList>
    </citation>
    <scope>NUCLEOTIDE SEQUENCE [LARGE SCALE GENOMIC DNA]</scope>
</reference>
<dbReference type="Gene3D" id="3.50.4.10">
    <property type="entry name" value="Hepatocyte Growth Factor"/>
    <property type="match status" value="1"/>
</dbReference>
<evidence type="ECO:0000313" key="12">
    <source>
        <dbReference type="Proteomes" id="UP000225706"/>
    </source>
</evidence>
<dbReference type="InterPro" id="IPR000885">
    <property type="entry name" value="Fib_collagen_C"/>
</dbReference>
<protein>
    <submittedName>
        <fullName evidence="11">Fibrinogen beta chain</fullName>
    </submittedName>
</protein>
<dbReference type="EMBL" id="LSMT01000126">
    <property type="protein sequence ID" value="PFX26425.1"/>
    <property type="molecule type" value="Genomic_DNA"/>
</dbReference>
<dbReference type="GO" id="GO:0046872">
    <property type="term" value="F:metal ion binding"/>
    <property type="evidence" value="ECO:0007669"/>
    <property type="project" value="UniProtKB-KW"/>
</dbReference>
<evidence type="ECO:0000256" key="7">
    <source>
        <dbReference type="ARBA" id="ARBA00023157"/>
    </source>
</evidence>
<keyword evidence="4" id="KW-0430">Lectin</keyword>
<feature type="signal peptide" evidence="8">
    <location>
        <begin position="1"/>
        <end position="15"/>
    </location>
</feature>
<dbReference type="PANTHER" id="PTHR16146">
    <property type="entry name" value="INTELECTIN"/>
    <property type="match status" value="1"/>
</dbReference>
<keyword evidence="6" id="KW-0176">Collagen</keyword>
<dbReference type="Pfam" id="PF01410">
    <property type="entry name" value="COLFI"/>
    <property type="match status" value="1"/>
</dbReference>
<dbReference type="InterPro" id="IPR003609">
    <property type="entry name" value="Pan_app"/>
</dbReference>
<keyword evidence="3" id="KW-0479">Metal-binding</keyword>
<keyword evidence="12" id="KW-1185">Reference proteome</keyword>
<keyword evidence="5" id="KW-0106">Calcium</keyword>
<keyword evidence="8" id="KW-0732">Signal</keyword>
<dbReference type="GO" id="GO:0005581">
    <property type="term" value="C:collagen trimer"/>
    <property type="evidence" value="ECO:0007669"/>
    <property type="project" value="UniProtKB-KW"/>
</dbReference>
<dbReference type="GO" id="GO:0005615">
    <property type="term" value="C:extracellular space"/>
    <property type="evidence" value="ECO:0007669"/>
    <property type="project" value="TreeGrafter"/>
</dbReference>
<dbReference type="InterPro" id="IPR036056">
    <property type="entry name" value="Fibrinogen-like_C"/>
</dbReference>
<evidence type="ECO:0000259" key="10">
    <source>
        <dbReference type="PROSITE" id="PS51406"/>
    </source>
</evidence>
<evidence type="ECO:0000313" key="11">
    <source>
        <dbReference type="EMBL" id="PFX26425.1"/>
    </source>
</evidence>
<dbReference type="PROSITE" id="PS51406">
    <property type="entry name" value="FIBRINOGEN_C_2"/>
    <property type="match status" value="1"/>
</dbReference>
<comment type="subcellular location">
    <subcellularLocation>
        <location evidence="1">Secreted</location>
    </subcellularLocation>
</comment>
<feature type="domain" description="Apple" evidence="9">
    <location>
        <begin position="10"/>
        <end position="106"/>
    </location>
</feature>
<dbReference type="NCBIfam" id="NF040941">
    <property type="entry name" value="GGGWT_bact"/>
    <property type="match status" value="1"/>
</dbReference>
<evidence type="ECO:0000259" key="9">
    <source>
        <dbReference type="PROSITE" id="PS50948"/>
    </source>
</evidence>
<dbReference type="GO" id="GO:0070492">
    <property type="term" value="F:oligosaccharide binding"/>
    <property type="evidence" value="ECO:0007669"/>
    <property type="project" value="TreeGrafter"/>
</dbReference>
<dbReference type="PROSITE" id="PS50948">
    <property type="entry name" value="PAN"/>
    <property type="match status" value="1"/>
</dbReference>
<evidence type="ECO:0000256" key="5">
    <source>
        <dbReference type="ARBA" id="ARBA00022837"/>
    </source>
</evidence>
<feature type="chain" id="PRO_5012721880" evidence="8">
    <location>
        <begin position="16"/>
        <end position="366"/>
    </location>
</feature>
<accession>A0A2B4SDB6</accession>
<dbReference type="OrthoDB" id="5959148at2759"/>
<evidence type="ECO:0000256" key="6">
    <source>
        <dbReference type="ARBA" id="ARBA00023119"/>
    </source>
</evidence>
<evidence type="ECO:0000256" key="8">
    <source>
        <dbReference type="SAM" id="SignalP"/>
    </source>
</evidence>
<sequence>MHLCIAFLLCAVVYGISRISEPDLRAVNFADKIEGQKLNGSLIREIEVDSESSCQLECVDEEQCQSYNFGTMKGDSEKFKCQLSDSDRFVGSTNFNEDKDFIYSGVMREKCTTSITGTVRYNPSRKASERCNGKVWLSMLIGVVATEPGRHCLDILKAGQRRGNGLYWIDPNGGSTNDSFQAFCDMETEGGGWTLIATRVSQSISFIKTAFSVSAAKTTDADTASHIHPDMRDWEEVMFRFSDVNTIRVVYNRKAGAPNKDKTDFEKFLMGTAYREIRSIHGFYKYSPADHNKRNPSTGFVTISGWHFFSDRGISENFGGTDRWIDMWDHTDGSNNYVTSDDSRALGLKCIAGYCYLNKPIWMMVR</sequence>
<feature type="domain" description="Fibrinogen C-terminal" evidence="10">
    <location>
        <begin position="143"/>
        <end position="209"/>
    </location>
</feature>
<dbReference type="Proteomes" id="UP000225706">
    <property type="component" value="Unassembled WGS sequence"/>
</dbReference>
<organism evidence="11 12">
    <name type="scientific">Stylophora pistillata</name>
    <name type="common">Smooth cauliflower coral</name>
    <dbReference type="NCBI Taxonomy" id="50429"/>
    <lineage>
        <taxon>Eukaryota</taxon>
        <taxon>Metazoa</taxon>
        <taxon>Cnidaria</taxon>
        <taxon>Anthozoa</taxon>
        <taxon>Hexacorallia</taxon>
        <taxon>Scleractinia</taxon>
        <taxon>Astrocoeniina</taxon>
        <taxon>Pocilloporidae</taxon>
        <taxon>Stylophora</taxon>
    </lineage>
</organism>
<name>A0A2B4SDB6_STYPI</name>
<evidence type="ECO:0000256" key="2">
    <source>
        <dbReference type="ARBA" id="ARBA00022525"/>
    </source>
</evidence>
<dbReference type="Gene3D" id="3.90.215.10">
    <property type="entry name" value="Gamma Fibrinogen, chain A, domain 1"/>
    <property type="match status" value="1"/>
</dbReference>
<keyword evidence="2" id="KW-0964">Secreted</keyword>
<evidence type="ECO:0000256" key="4">
    <source>
        <dbReference type="ARBA" id="ARBA00022734"/>
    </source>
</evidence>
<dbReference type="GO" id="GO:0005201">
    <property type="term" value="F:extracellular matrix structural constituent"/>
    <property type="evidence" value="ECO:0007669"/>
    <property type="project" value="InterPro"/>
</dbReference>
<comment type="caution">
    <text evidence="11">The sequence shown here is derived from an EMBL/GenBank/DDBJ whole genome shotgun (WGS) entry which is preliminary data.</text>
</comment>
<dbReference type="SUPFAM" id="SSF56496">
    <property type="entry name" value="Fibrinogen C-terminal domain-like"/>
    <property type="match status" value="1"/>
</dbReference>
<keyword evidence="7" id="KW-1015">Disulfide bond</keyword>
<evidence type="ECO:0000256" key="3">
    <source>
        <dbReference type="ARBA" id="ARBA00022723"/>
    </source>
</evidence>
<dbReference type="InterPro" id="IPR002181">
    <property type="entry name" value="Fibrinogen_a/b/g_C_dom"/>
</dbReference>
<dbReference type="InterPro" id="IPR014716">
    <property type="entry name" value="Fibrinogen_a/b/g_C_1"/>
</dbReference>
<dbReference type="AlphaFoldDB" id="A0A2B4SDB6"/>